<organism evidence="1 2">
    <name type="scientific">Diphasiastrum complanatum</name>
    <name type="common">Issler's clubmoss</name>
    <name type="synonym">Lycopodium complanatum</name>
    <dbReference type="NCBI Taxonomy" id="34168"/>
    <lineage>
        <taxon>Eukaryota</taxon>
        <taxon>Viridiplantae</taxon>
        <taxon>Streptophyta</taxon>
        <taxon>Embryophyta</taxon>
        <taxon>Tracheophyta</taxon>
        <taxon>Lycopodiopsida</taxon>
        <taxon>Lycopodiales</taxon>
        <taxon>Lycopodiaceae</taxon>
        <taxon>Lycopodioideae</taxon>
        <taxon>Diphasiastrum</taxon>
    </lineage>
</organism>
<accession>A0ACC2EW53</accession>
<keyword evidence="2" id="KW-1185">Reference proteome</keyword>
<proteinExistence type="predicted"/>
<gene>
    <name evidence="1" type="ORF">O6H91_01G132600</name>
</gene>
<evidence type="ECO:0000313" key="1">
    <source>
        <dbReference type="EMBL" id="KAJ7570708.1"/>
    </source>
</evidence>
<dbReference type="EMBL" id="CM055092">
    <property type="protein sequence ID" value="KAJ7570708.1"/>
    <property type="molecule type" value="Genomic_DNA"/>
</dbReference>
<dbReference type="Proteomes" id="UP001162992">
    <property type="component" value="Chromosome 1"/>
</dbReference>
<reference evidence="2" key="1">
    <citation type="journal article" date="2024" name="Proc. Natl. Acad. Sci. U.S.A.">
        <title>Extraordinary preservation of gene collinearity over three hundred million years revealed in homosporous lycophytes.</title>
        <authorList>
            <person name="Li C."/>
            <person name="Wickell D."/>
            <person name="Kuo L.Y."/>
            <person name="Chen X."/>
            <person name="Nie B."/>
            <person name="Liao X."/>
            <person name="Peng D."/>
            <person name="Ji J."/>
            <person name="Jenkins J."/>
            <person name="Williams M."/>
            <person name="Shu S."/>
            <person name="Plott C."/>
            <person name="Barry K."/>
            <person name="Rajasekar S."/>
            <person name="Grimwood J."/>
            <person name="Han X."/>
            <person name="Sun S."/>
            <person name="Hou Z."/>
            <person name="He W."/>
            <person name="Dai G."/>
            <person name="Sun C."/>
            <person name="Schmutz J."/>
            <person name="Leebens-Mack J.H."/>
            <person name="Li F.W."/>
            <person name="Wang L."/>
        </authorList>
    </citation>
    <scope>NUCLEOTIDE SEQUENCE [LARGE SCALE GENOMIC DNA]</scope>
    <source>
        <strain evidence="2">cv. PW_Plant_1</strain>
    </source>
</reference>
<name>A0ACC2EW53_DIPCM</name>
<evidence type="ECO:0000313" key="2">
    <source>
        <dbReference type="Proteomes" id="UP001162992"/>
    </source>
</evidence>
<protein>
    <submittedName>
        <fullName evidence="1">Uncharacterized protein</fullName>
    </submittedName>
</protein>
<sequence length="270" mass="29784">MGSLTPSIDVIILSGQSNMAGRGGLTTKLSEDGTTTKEWDGAVPLECQVEQGTILRLSVDLEWENAQEPLHFDIDTGKPCGLGPGLVFASSVIQSCKAMGKMPVPVLGLVPCAIGGTSIKEWEKGSPLYEQMIRRVRAAVDKGGVLRALLWYQGESDTLSEDLARDFRRRLEIFIANVRCDLQSENLPFIQVGITADNHPHPHFVTQIREAQLEINLPRVYYVDAHGLPLQEDRVHLTSEAQVQLGKMLADVYLKYILRPAGDSEHLLDN</sequence>
<comment type="caution">
    <text evidence="1">The sequence shown here is derived from an EMBL/GenBank/DDBJ whole genome shotgun (WGS) entry which is preliminary data.</text>
</comment>